<evidence type="ECO:0000256" key="1">
    <source>
        <dbReference type="SAM" id="MobiDB-lite"/>
    </source>
</evidence>
<gene>
    <name evidence="2" type="ORF">EVAR_51741_1</name>
</gene>
<protein>
    <submittedName>
        <fullName evidence="2">Uncharacterized protein</fullName>
    </submittedName>
</protein>
<proteinExistence type="predicted"/>
<feature type="region of interest" description="Disordered" evidence="1">
    <location>
        <begin position="92"/>
        <end position="115"/>
    </location>
</feature>
<dbReference type="EMBL" id="BGZK01000849">
    <property type="protein sequence ID" value="GBP62786.1"/>
    <property type="molecule type" value="Genomic_DNA"/>
</dbReference>
<dbReference type="AlphaFoldDB" id="A0A4C1XFY3"/>
<evidence type="ECO:0000313" key="2">
    <source>
        <dbReference type="EMBL" id="GBP62786.1"/>
    </source>
</evidence>
<organism evidence="2 3">
    <name type="scientific">Eumeta variegata</name>
    <name type="common">Bagworm moth</name>
    <name type="synonym">Eumeta japonica</name>
    <dbReference type="NCBI Taxonomy" id="151549"/>
    <lineage>
        <taxon>Eukaryota</taxon>
        <taxon>Metazoa</taxon>
        <taxon>Ecdysozoa</taxon>
        <taxon>Arthropoda</taxon>
        <taxon>Hexapoda</taxon>
        <taxon>Insecta</taxon>
        <taxon>Pterygota</taxon>
        <taxon>Neoptera</taxon>
        <taxon>Endopterygota</taxon>
        <taxon>Lepidoptera</taxon>
        <taxon>Glossata</taxon>
        <taxon>Ditrysia</taxon>
        <taxon>Tineoidea</taxon>
        <taxon>Psychidae</taxon>
        <taxon>Oiketicinae</taxon>
        <taxon>Eumeta</taxon>
    </lineage>
</organism>
<comment type="caution">
    <text evidence="2">The sequence shown here is derived from an EMBL/GenBank/DDBJ whole genome shotgun (WGS) entry which is preliminary data.</text>
</comment>
<evidence type="ECO:0000313" key="3">
    <source>
        <dbReference type="Proteomes" id="UP000299102"/>
    </source>
</evidence>
<keyword evidence="3" id="KW-1185">Reference proteome</keyword>
<sequence>MPVTYGRTDRQTGGPDVTIRWLSFGTETFCRQQHSTRNYFLGSGAAQARLARRSRKQKHATTSRRQIKNHIVGGVAARIIIAGRSRAINLSSRWSSEGNKINKRREPTPAPPAAA</sequence>
<accession>A0A4C1XFY3</accession>
<dbReference type="Proteomes" id="UP000299102">
    <property type="component" value="Unassembled WGS sequence"/>
</dbReference>
<name>A0A4C1XFY3_EUMVA</name>
<reference evidence="2 3" key="1">
    <citation type="journal article" date="2019" name="Commun. Biol.">
        <title>The bagworm genome reveals a unique fibroin gene that provides high tensile strength.</title>
        <authorList>
            <person name="Kono N."/>
            <person name="Nakamura H."/>
            <person name="Ohtoshi R."/>
            <person name="Tomita M."/>
            <person name="Numata K."/>
            <person name="Arakawa K."/>
        </authorList>
    </citation>
    <scope>NUCLEOTIDE SEQUENCE [LARGE SCALE GENOMIC DNA]</scope>
</reference>